<evidence type="ECO:0000256" key="3">
    <source>
        <dbReference type="ARBA" id="ARBA00007931"/>
    </source>
</evidence>
<dbReference type="InterPro" id="IPR052348">
    <property type="entry name" value="Metallopeptidase_M50B"/>
</dbReference>
<organism evidence="15 16">
    <name type="scientific">Candidatus Taylorbacteria bacterium CG11_big_fil_rev_8_21_14_0_20_46_11</name>
    <dbReference type="NCBI Taxonomy" id="1975025"/>
    <lineage>
        <taxon>Bacteria</taxon>
        <taxon>Candidatus Tayloriibacteriota</taxon>
    </lineage>
</organism>
<evidence type="ECO:0000256" key="6">
    <source>
        <dbReference type="ARBA" id="ARBA00022692"/>
    </source>
</evidence>
<evidence type="ECO:0000256" key="5">
    <source>
        <dbReference type="ARBA" id="ARBA00022670"/>
    </source>
</evidence>
<dbReference type="PANTHER" id="PTHR35864:SF1">
    <property type="entry name" value="ZINC METALLOPROTEASE YWHC-RELATED"/>
    <property type="match status" value="1"/>
</dbReference>
<accession>A0A2H0KBN3</accession>
<keyword evidence="10 13" id="KW-1133">Transmembrane helix</keyword>
<comment type="similarity">
    <text evidence="3">Belongs to the peptidase M50B family.</text>
</comment>
<sequence>MQLDVIFSILILIFSVVVHEVSHGFAAHYLGDPTARLEGRLTLNPVHHLDPIGSFVVPLLLFFTSAGVMFGWAKPVPVNPYNLRGKYGEVIVAAAGPLSNLALALIFGLLVRFSPSFLPYSFMQLVATIVVINIVLAVFNLVPIPPLDGSKILFPFLPYSASSVKEFLARYSFFILLFFIIFLWQFMMPVIGFVFGLITGIGF</sequence>
<dbReference type="AlphaFoldDB" id="A0A2H0KBN3"/>
<evidence type="ECO:0000256" key="9">
    <source>
        <dbReference type="ARBA" id="ARBA00022833"/>
    </source>
</evidence>
<evidence type="ECO:0000313" key="16">
    <source>
        <dbReference type="Proteomes" id="UP000229342"/>
    </source>
</evidence>
<evidence type="ECO:0000313" key="15">
    <source>
        <dbReference type="EMBL" id="PIQ68672.1"/>
    </source>
</evidence>
<evidence type="ECO:0000256" key="10">
    <source>
        <dbReference type="ARBA" id="ARBA00022989"/>
    </source>
</evidence>
<evidence type="ECO:0000256" key="13">
    <source>
        <dbReference type="SAM" id="Phobius"/>
    </source>
</evidence>
<dbReference type="PANTHER" id="PTHR35864">
    <property type="entry name" value="ZINC METALLOPROTEASE MJ0611-RELATED"/>
    <property type="match status" value="1"/>
</dbReference>
<keyword evidence="5 15" id="KW-0645">Protease</keyword>
<dbReference type="InterPro" id="IPR044537">
    <property type="entry name" value="Rip2-like"/>
</dbReference>
<dbReference type="GO" id="GO:0005886">
    <property type="term" value="C:plasma membrane"/>
    <property type="evidence" value="ECO:0007669"/>
    <property type="project" value="UniProtKB-SubCell"/>
</dbReference>
<dbReference type="Pfam" id="PF02163">
    <property type="entry name" value="Peptidase_M50"/>
    <property type="match status" value="1"/>
</dbReference>
<protein>
    <submittedName>
        <fullName evidence="15">Site-2 protease family protein</fullName>
    </submittedName>
</protein>
<comment type="cofactor">
    <cofactor evidence="1">
        <name>Zn(2+)</name>
        <dbReference type="ChEBI" id="CHEBI:29105"/>
    </cofactor>
</comment>
<evidence type="ECO:0000256" key="8">
    <source>
        <dbReference type="ARBA" id="ARBA00022801"/>
    </source>
</evidence>
<gene>
    <name evidence="15" type="ORF">COV91_02835</name>
</gene>
<dbReference type="InterPro" id="IPR008915">
    <property type="entry name" value="Peptidase_M50"/>
</dbReference>
<evidence type="ECO:0000256" key="12">
    <source>
        <dbReference type="ARBA" id="ARBA00023136"/>
    </source>
</evidence>
<keyword evidence="6 13" id="KW-0812">Transmembrane</keyword>
<dbReference type="Proteomes" id="UP000229342">
    <property type="component" value="Unassembled WGS sequence"/>
</dbReference>
<dbReference type="EMBL" id="PCVG01000035">
    <property type="protein sequence ID" value="PIQ68672.1"/>
    <property type="molecule type" value="Genomic_DNA"/>
</dbReference>
<evidence type="ECO:0000256" key="1">
    <source>
        <dbReference type="ARBA" id="ARBA00001947"/>
    </source>
</evidence>
<feature type="transmembrane region" description="Helical" evidence="13">
    <location>
        <begin position="6"/>
        <end position="31"/>
    </location>
</feature>
<reference evidence="15 16" key="1">
    <citation type="submission" date="2017-09" db="EMBL/GenBank/DDBJ databases">
        <title>Depth-based differentiation of microbial function through sediment-hosted aquifers and enrichment of novel symbionts in the deep terrestrial subsurface.</title>
        <authorList>
            <person name="Probst A.J."/>
            <person name="Ladd B."/>
            <person name="Jarett J.K."/>
            <person name="Geller-Mcgrath D.E."/>
            <person name="Sieber C.M."/>
            <person name="Emerson J.B."/>
            <person name="Anantharaman K."/>
            <person name="Thomas B.C."/>
            <person name="Malmstrom R."/>
            <person name="Stieglmeier M."/>
            <person name="Klingl A."/>
            <person name="Woyke T."/>
            <person name="Ryan C.M."/>
            <person name="Banfield J.F."/>
        </authorList>
    </citation>
    <scope>NUCLEOTIDE SEQUENCE [LARGE SCALE GENOMIC DNA]</scope>
    <source>
        <strain evidence="15">CG11_big_fil_rev_8_21_14_0_20_46_11</strain>
    </source>
</reference>
<name>A0A2H0KBN3_9BACT</name>
<comment type="caution">
    <text evidence="15">The sequence shown here is derived from an EMBL/GenBank/DDBJ whole genome shotgun (WGS) entry which is preliminary data.</text>
</comment>
<feature type="transmembrane region" description="Helical" evidence="13">
    <location>
        <begin position="90"/>
        <end position="110"/>
    </location>
</feature>
<feature type="transmembrane region" description="Helical" evidence="13">
    <location>
        <begin position="52"/>
        <end position="70"/>
    </location>
</feature>
<evidence type="ECO:0000256" key="11">
    <source>
        <dbReference type="ARBA" id="ARBA00023049"/>
    </source>
</evidence>
<dbReference type="GO" id="GO:0006508">
    <property type="term" value="P:proteolysis"/>
    <property type="evidence" value="ECO:0007669"/>
    <property type="project" value="UniProtKB-KW"/>
</dbReference>
<keyword evidence="7" id="KW-0479">Metal-binding</keyword>
<evidence type="ECO:0000256" key="4">
    <source>
        <dbReference type="ARBA" id="ARBA00022475"/>
    </source>
</evidence>
<evidence type="ECO:0000256" key="2">
    <source>
        <dbReference type="ARBA" id="ARBA00004651"/>
    </source>
</evidence>
<evidence type="ECO:0000259" key="14">
    <source>
        <dbReference type="Pfam" id="PF02163"/>
    </source>
</evidence>
<comment type="subcellular location">
    <subcellularLocation>
        <location evidence="2">Cell membrane</location>
        <topology evidence="2">Multi-pass membrane protein</topology>
    </subcellularLocation>
</comment>
<proteinExistence type="inferred from homology"/>
<feature type="domain" description="Peptidase M50" evidence="14">
    <location>
        <begin position="122"/>
        <end position="178"/>
    </location>
</feature>
<feature type="transmembrane region" description="Helical" evidence="13">
    <location>
        <begin position="173"/>
        <end position="198"/>
    </location>
</feature>
<dbReference type="CDD" id="cd06158">
    <property type="entry name" value="S2P-M50_like_1"/>
    <property type="match status" value="1"/>
</dbReference>
<keyword evidence="12 13" id="KW-0472">Membrane</keyword>
<keyword evidence="8" id="KW-0378">Hydrolase</keyword>
<dbReference type="GO" id="GO:0046872">
    <property type="term" value="F:metal ion binding"/>
    <property type="evidence" value="ECO:0007669"/>
    <property type="project" value="UniProtKB-KW"/>
</dbReference>
<keyword evidence="9" id="KW-0862">Zinc</keyword>
<evidence type="ECO:0000256" key="7">
    <source>
        <dbReference type="ARBA" id="ARBA00022723"/>
    </source>
</evidence>
<keyword evidence="11" id="KW-0482">Metalloprotease</keyword>
<keyword evidence="4" id="KW-1003">Cell membrane</keyword>
<dbReference type="GO" id="GO:0008237">
    <property type="term" value="F:metallopeptidase activity"/>
    <property type="evidence" value="ECO:0007669"/>
    <property type="project" value="UniProtKB-KW"/>
</dbReference>
<feature type="transmembrane region" description="Helical" evidence="13">
    <location>
        <begin position="122"/>
        <end position="142"/>
    </location>
</feature>